<dbReference type="SUPFAM" id="SSF57716">
    <property type="entry name" value="Glucocorticoid receptor-like (DNA-binding domain)"/>
    <property type="match status" value="4"/>
</dbReference>
<evidence type="ECO:0000313" key="10">
    <source>
        <dbReference type="RefSeq" id="XP_031550685.1"/>
    </source>
</evidence>
<dbReference type="Pfam" id="PF00412">
    <property type="entry name" value="LIM"/>
    <property type="match status" value="2"/>
</dbReference>
<dbReference type="InterPro" id="IPR001781">
    <property type="entry name" value="Znf_LIM"/>
</dbReference>
<dbReference type="PROSITE" id="PS50023">
    <property type="entry name" value="LIM_DOMAIN_2"/>
    <property type="match status" value="2"/>
</dbReference>
<evidence type="ECO:0000256" key="6">
    <source>
        <dbReference type="ARBA" id="ARBA00023242"/>
    </source>
</evidence>
<dbReference type="GO" id="GO:0005634">
    <property type="term" value="C:nucleus"/>
    <property type="evidence" value="ECO:0007669"/>
    <property type="project" value="UniProtKB-SubCell"/>
</dbReference>
<comment type="subcellular location">
    <subcellularLocation>
        <location evidence="1">Nucleus</location>
    </subcellularLocation>
</comment>
<dbReference type="GO" id="GO:0045214">
    <property type="term" value="P:sarcomere organization"/>
    <property type="evidence" value="ECO:0007669"/>
    <property type="project" value="TreeGrafter"/>
</dbReference>
<dbReference type="Gene3D" id="2.10.110.10">
    <property type="entry name" value="Cysteine Rich Protein"/>
    <property type="match status" value="2"/>
</dbReference>
<reference evidence="10" key="1">
    <citation type="submission" date="2025-08" db="UniProtKB">
        <authorList>
            <consortium name="RefSeq"/>
        </authorList>
    </citation>
    <scope>IDENTIFICATION</scope>
</reference>
<evidence type="ECO:0000256" key="4">
    <source>
        <dbReference type="ARBA" id="ARBA00022833"/>
    </source>
</evidence>
<dbReference type="GeneID" id="116288088"/>
<feature type="domain" description="LIM zinc-binding" evidence="8">
    <location>
        <begin position="106"/>
        <end position="167"/>
    </location>
</feature>
<name>A0A6P8HDN9_ACTTE</name>
<dbReference type="CDD" id="cd09326">
    <property type="entry name" value="LIM_CRP_like"/>
    <property type="match status" value="2"/>
</dbReference>
<evidence type="ECO:0000256" key="3">
    <source>
        <dbReference type="ARBA" id="ARBA00022737"/>
    </source>
</evidence>
<dbReference type="PANTHER" id="PTHR24215:SF35">
    <property type="entry name" value="MUSCLE LIM PROTEIN MLP84B"/>
    <property type="match status" value="1"/>
</dbReference>
<dbReference type="PROSITE" id="PS00478">
    <property type="entry name" value="LIM_DOMAIN_1"/>
    <property type="match status" value="1"/>
</dbReference>
<dbReference type="Proteomes" id="UP000515163">
    <property type="component" value="Unplaced"/>
</dbReference>
<dbReference type="AlphaFoldDB" id="A0A6P8HDN9"/>
<dbReference type="OrthoDB" id="8062037at2759"/>
<keyword evidence="5 7" id="KW-0440">LIM domain</keyword>
<dbReference type="FunCoup" id="A0A6P8HDN9">
    <property type="interactions" value="314"/>
</dbReference>
<keyword evidence="9" id="KW-1185">Reference proteome</keyword>
<dbReference type="GO" id="GO:0008307">
    <property type="term" value="F:structural constituent of muscle"/>
    <property type="evidence" value="ECO:0007669"/>
    <property type="project" value="TreeGrafter"/>
</dbReference>
<dbReference type="InParanoid" id="A0A6P8HDN9"/>
<evidence type="ECO:0000256" key="2">
    <source>
        <dbReference type="ARBA" id="ARBA00022723"/>
    </source>
</evidence>
<organism evidence="9 10">
    <name type="scientific">Actinia tenebrosa</name>
    <name type="common">Australian red waratah sea anemone</name>
    <dbReference type="NCBI Taxonomy" id="6105"/>
    <lineage>
        <taxon>Eukaryota</taxon>
        <taxon>Metazoa</taxon>
        <taxon>Cnidaria</taxon>
        <taxon>Anthozoa</taxon>
        <taxon>Hexacorallia</taxon>
        <taxon>Actiniaria</taxon>
        <taxon>Actiniidae</taxon>
        <taxon>Actinia</taxon>
    </lineage>
</organism>
<evidence type="ECO:0000256" key="7">
    <source>
        <dbReference type="PROSITE-ProRule" id="PRU00125"/>
    </source>
</evidence>
<feature type="domain" description="LIM zinc-binding" evidence="8">
    <location>
        <begin position="4"/>
        <end position="64"/>
    </location>
</feature>
<dbReference type="FunFam" id="2.10.110.10:FF:000001">
    <property type="entry name" value="Cysteine and glycine-rich protein 1"/>
    <property type="match status" value="2"/>
</dbReference>
<evidence type="ECO:0000259" key="8">
    <source>
        <dbReference type="PROSITE" id="PS50023"/>
    </source>
</evidence>
<dbReference type="PANTHER" id="PTHR24215">
    <property type="entry name" value="RHO-GTPASE-ACTIVATING PROTEIN LRG1"/>
    <property type="match status" value="1"/>
</dbReference>
<keyword evidence="3" id="KW-0677">Repeat</keyword>
<dbReference type="GO" id="GO:0030018">
    <property type="term" value="C:Z disc"/>
    <property type="evidence" value="ECO:0007669"/>
    <property type="project" value="TreeGrafter"/>
</dbReference>
<dbReference type="GO" id="GO:0046872">
    <property type="term" value="F:metal ion binding"/>
    <property type="evidence" value="ECO:0007669"/>
    <property type="project" value="UniProtKB-KW"/>
</dbReference>
<keyword evidence="6" id="KW-0539">Nucleus</keyword>
<dbReference type="RefSeq" id="XP_031550685.1">
    <property type="nucleotide sequence ID" value="XM_031694825.1"/>
</dbReference>
<protein>
    <submittedName>
        <fullName evidence="10">Cysteine and glycine-rich protein 2-like</fullName>
    </submittedName>
</protein>
<accession>A0A6P8HDN9</accession>
<evidence type="ECO:0000256" key="1">
    <source>
        <dbReference type="ARBA" id="ARBA00004123"/>
    </source>
</evidence>
<dbReference type="GO" id="GO:0042805">
    <property type="term" value="F:actinin binding"/>
    <property type="evidence" value="ECO:0007669"/>
    <property type="project" value="TreeGrafter"/>
</dbReference>
<keyword evidence="4 7" id="KW-0862">Zinc</keyword>
<dbReference type="GO" id="GO:0060537">
    <property type="term" value="P:muscle tissue development"/>
    <property type="evidence" value="ECO:0007669"/>
    <property type="project" value="TreeGrafter"/>
</dbReference>
<proteinExistence type="predicted"/>
<dbReference type="KEGG" id="aten:116288088"/>
<keyword evidence="2 7" id="KW-0479">Metal-binding</keyword>
<sequence>MPKNVCPKCGDAVYKAEEQLGAGRLWHKKCFLCQKCNKRLDSTTLAEKEGNIFCKSCYGKCFGPKGYGYGGGAGTLSMDTGNRGEVPDMRPKVGPMPVSSAYGRKNSCPRCGKAVYEAEKIVSGGQSWHKLGCFTCKDCNKGLDSTTVKDHDKEIYCAPCYGKNFGPKGFGYGLGAGALTRTQ</sequence>
<evidence type="ECO:0000313" key="9">
    <source>
        <dbReference type="Proteomes" id="UP000515163"/>
    </source>
</evidence>
<dbReference type="SMART" id="SM00132">
    <property type="entry name" value="LIM"/>
    <property type="match status" value="2"/>
</dbReference>
<evidence type="ECO:0000256" key="5">
    <source>
        <dbReference type="ARBA" id="ARBA00023038"/>
    </source>
</evidence>
<gene>
    <name evidence="10" type="primary">LOC116288088</name>
</gene>